<evidence type="ECO:0000256" key="5">
    <source>
        <dbReference type="SAM" id="MobiDB-lite"/>
    </source>
</evidence>
<feature type="region of interest" description="Disordered" evidence="5">
    <location>
        <begin position="124"/>
        <end position="212"/>
    </location>
</feature>
<organism evidence="9 10">
    <name type="scientific">Fusarium oxysporum f. sp. rapae</name>
    <dbReference type="NCBI Taxonomy" id="485398"/>
    <lineage>
        <taxon>Eukaryota</taxon>
        <taxon>Fungi</taxon>
        <taxon>Dikarya</taxon>
        <taxon>Ascomycota</taxon>
        <taxon>Pezizomycotina</taxon>
        <taxon>Sordariomycetes</taxon>
        <taxon>Hypocreomycetidae</taxon>
        <taxon>Hypocreales</taxon>
        <taxon>Nectriaceae</taxon>
        <taxon>Fusarium</taxon>
        <taxon>Fusarium oxysporum species complex</taxon>
    </lineage>
</organism>
<feature type="compositionally biased region" description="Low complexity" evidence="5">
    <location>
        <begin position="369"/>
        <end position="379"/>
    </location>
</feature>
<feature type="region of interest" description="Disordered" evidence="5">
    <location>
        <begin position="730"/>
        <end position="752"/>
    </location>
</feature>
<feature type="compositionally biased region" description="Polar residues" evidence="5">
    <location>
        <begin position="181"/>
        <end position="212"/>
    </location>
</feature>
<keyword evidence="3 6" id="KW-1133">Transmembrane helix</keyword>
<feature type="region of interest" description="Disordered" evidence="5">
    <location>
        <begin position="1540"/>
        <end position="1559"/>
    </location>
</feature>
<evidence type="ECO:0000256" key="3">
    <source>
        <dbReference type="ARBA" id="ARBA00022989"/>
    </source>
</evidence>
<dbReference type="InterPro" id="IPR011701">
    <property type="entry name" value="MFS"/>
</dbReference>
<feature type="compositionally biased region" description="Acidic residues" evidence="5">
    <location>
        <begin position="558"/>
        <end position="567"/>
    </location>
</feature>
<feature type="region of interest" description="Disordered" evidence="5">
    <location>
        <begin position="633"/>
        <end position="653"/>
    </location>
</feature>
<dbReference type="InterPro" id="IPR020846">
    <property type="entry name" value="MFS_dom"/>
</dbReference>
<feature type="region of interest" description="Disordered" evidence="5">
    <location>
        <begin position="330"/>
        <end position="485"/>
    </location>
</feature>
<feature type="compositionally biased region" description="Polar residues" evidence="5">
    <location>
        <begin position="233"/>
        <end position="272"/>
    </location>
</feature>
<feature type="compositionally biased region" description="Basic and acidic residues" evidence="5">
    <location>
        <begin position="1545"/>
        <end position="1559"/>
    </location>
</feature>
<keyword evidence="4 6" id="KW-0472">Membrane</keyword>
<dbReference type="GO" id="GO:0022857">
    <property type="term" value="F:transmembrane transporter activity"/>
    <property type="evidence" value="ECO:0007669"/>
    <property type="project" value="InterPro"/>
</dbReference>
<proteinExistence type="predicted"/>
<evidence type="ECO:0000256" key="2">
    <source>
        <dbReference type="ARBA" id="ARBA00022692"/>
    </source>
</evidence>
<dbReference type="PANTHER" id="PTHR42718:SF11">
    <property type="entry name" value="MAJOR FACILITATOR SUPERFAMILY (MFS) PROFILE DOMAIN-CONTAINING PROTEIN"/>
    <property type="match status" value="1"/>
</dbReference>
<evidence type="ECO:0000313" key="10">
    <source>
        <dbReference type="Proteomes" id="UP000694050"/>
    </source>
</evidence>
<feature type="compositionally biased region" description="Polar residues" evidence="5">
    <location>
        <begin position="134"/>
        <end position="151"/>
    </location>
</feature>
<evidence type="ECO:0000256" key="7">
    <source>
        <dbReference type="SAM" id="SignalP"/>
    </source>
</evidence>
<dbReference type="EMBL" id="JAELUQ010000002">
    <property type="protein sequence ID" value="KAG7419443.1"/>
    <property type="molecule type" value="Genomic_DNA"/>
</dbReference>
<evidence type="ECO:0000256" key="6">
    <source>
        <dbReference type="SAM" id="Phobius"/>
    </source>
</evidence>
<feature type="chain" id="PRO_5035303342" evidence="7">
    <location>
        <begin position="22"/>
        <end position="1559"/>
    </location>
</feature>
<accession>A0A8J5PGT9</accession>
<keyword evidence="7" id="KW-0732">Signal</keyword>
<feature type="compositionally biased region" description="Polar residues" evidence="5">
    <location>
        <begin position="428"/>
        <end position="445"/>
    </location>
</feature>
<feature type="transmembrane region" description="Helical" evidence="6">
    <location>
        <begin position="1170"/>
        <end position="1193"/>
    </location>
</feature>
<feature type="transmembrane region" description="Helical" evidence="6">
    <location>
        <begin position="1146"/>
        <end position="1164"/>
    </location>
</feature>
<gene>
    <name evidence="9" type="ORF">Forpe1208_v002190</name>
</gene>
<dbReference type="Proteomes" id="UP000694050">
    <property type="component" value="Unassembled WGS sequence"/>
</dbReference>
<dbReference type="PROSITE" id="PS50850">
    <property type="entry name" value="MFS"/>
    <property type="match status" value="1"/>
</dbReference>
<evidence type="ECO:0000256" key="4">
    <source>
        <dbReference type="ARBA" id="ARBA00023136"/>
    </source>
</evidence>
<feature type="transmembrane region" description="Helical" evidence="6">
    <location>
        <begin position="1469"/>
        <end position="1491"/>
    </location>
</feature>
<feature type="region of interest" description="Disordered" evidence="5">
    <location>
        <begin position="538"/>
        <end position="603"/>
    </location>
</feature>
<comment type="caution">
    <text evidence="9">The sequence shown here is derived from an EMBL/GenBank/DDBJ whole genome shotgun (WGS) entry which is preliminary data.</text>
</comment>
<feature type="compositionally biased region" description="Low complexity" evidence="5">
    <location>
        <begin position="575"/>
        <end position="603"/>
    </location>
</feature>
<feature type="compositionally biased region" description="Polar residues" evidence="5">
    <location>
        <begin position="639"/>
        <end position="648"/>
    </location>
</feature>
<sequence>MILLWNILFLALPIFISCSTAFPHNIEADYPDLYSFRHRPYDHIGRIRGEGAETDVSSLETEVLDHSTEHAVSETPSRSTPTQEVQYSVVGSPVASTTSEVLSEVTLSGSAHLSQDHFLSFSSSTSERADDSTGFASTLVDSSHPSSQPTTIPLALPTESPYSTETVEFSAAPISHPSPPTQISRDSPSVRTSDTSISTPGGSQELGQTHSGSTLEVVSTFETLPTISPFPGDTSTSPLTGGDTTATPNGSTRDFSTALDTTESGAQASQEGTSKKLPAETSNALTTESQWDFETGTSNLGSTATGTSDLTGTVALSATTAATLATDTIVSSEQTSTNDETTPLGGATTASIVTSPVTSPAPSTDLIGDVDSSVVSTDVLTPTETVPKGSFTSMDSSTPGIPTIDTQTPGSTGEPSTAPLTEPETPESKSSTAVISPSDDTSATLGRSDERTTEELPPTSSYQASKSETNPTATHKQSTSHAKASNVVVTASSDAIVTFAPTKDPEFTSLTETTTTTDYNGIIVVIWPRGWKWKPVGDKMPATLPNPPKSNPSPVADPGDEDSDDDDVSTKEAKSTVTTTAPASTTATSAEPTSEATTSEATAECAVTEIPECTKTISYITMSQSVTIREIGECPPTPSCATDPQQGPSEAELNAPVDQETEEYLEDFFREHDLLLDYEAEDALPECSTVFSGLDLTCFSGTWPSFCTRVVNGDNETLVENITAKALEANDKTKRDGTEDAYATPTVDPNYQPLVQQDPECLEATDGDHSAIDPGTQDDYAEDFSSQEPDGGWEAGPDIQHSYKETSHGVVYEYKVDWAQDCITDGDTQDVRWPLGQAGDVTAYSLMRGAFEKCNNGGIGGSIQAGPLNFPKGGLALYMMTVTEVGCMGVKPNMNIMDHTTPEGKILTDAWNTVIIKPGGPQRVYWGLESVEPSKVWCFFDFDSVEQHQQFAEEYGADAVKDIPKICTYGEFSKHIKMVPSSDVLESPLTEIVLAYFPQDISEERKETLSSKIQEILRQPFPDEARVAHAWGVENDFPARSENGLPRSLLIGFVGLSHSEAWGDYHQTDGWKEALSSIEGLEGSLKYYRLIVYVSEYFVSGFNIILPSLADISDETRTWPAAVINLTTAVLILPFARLSEIHGGRFIFLGGHAWLIVWSIIAGFSQNPTMLIACRAMQGLGLSAFMPSGVVIMSRIYRPGPRNTLVFSMFGAFSCICFYSGIFLGALSAQVLGYKWYFFIVAFFCASIFIIGLLTIPKSRGDPRPDLKMDWLGTAAVVPGLALVVYALTGGRNAPQGWRTPFVNVALILGIICLALFVYIEGWRASQPLIPAEVLKTKYMSRLVVALFISYGSFGLVLFYASFYIESVLYVGPLLTAAWFIPLAVGGFILAVVGGFVLHILSGRLLLIISCLGFLGSTILFALIPESGRSNTFLYWAFVFPAMILATVGVDIAFNITNFLITTSLPGHLQAVAGALITSLLYLGMAFWVGVGEVAISAQKEIKGAENLDAPSQCQIEFWTGTGLALIFITVKMESSKADLTAGEKAQRGRERDVRQNTE</sequence>
<feature type="region of interest" description="Disordered" evidence="5">
    <location>
        <begin position="224"/>
        <end position="308"/>
    </location>
</feature>
<feature type="transmembrane region" description="Helical" evidence="6">
    <location>
        <begin position="1405"/>
        <end position="1424"/>
    </location>
</feature>
<feature type="transmembrane region" description="Helical" evidence="6">
    <location>
        <begin position="1377"/>
        <end position="1398"/>
    </location>
</feature>
<feature type="transmembrane region" description="Helical" evidence="6">
    <location>
        <begin position="1343"/>
        <end position="1365"/>
    </location>
</feature>
<evidence type="ECO:0000259" key="8">
    <source>
        <dbReference type="PROSITE" id="PS50850"/>
    </source>
</evidence>
<feature type="transmembrane region" description="Helical" evidence="6">
    <location>
        <begin position="1436"/>
        <end position="1457"/>
    </location>
</feature>
<feature type="compositionally biased region" description="Polar residues" evidence="5">
    <location>
        <begin position="330"/>
        <end position="341"/>
    </location>
</feature>
<feature type="signal peptide" evidence="7">
    <location>
        <begin position="1"/>
        <end position="21"/>
    </location>
</feature>
<feature type="transmembrane region" description="Helical" evidence="6">
    <location>
        <begin position="1269"/>
        <end position="1289"/>
    </location>
</feature>
<dbReference type="Pfam" id="PF07690">
    <property type="entry name" value="MFS_1"/>
    <property type="match status" value="1"/>
</dbReference>
<keyword evidence="2 6" id="KW-0812">Transmembrane</keyword>
<feature type="compositionally biased region" description="Polar residues" evidence="5">
    <location>
        <begin position="280"/>
        <end position="308"/>
    </location>
</feature>
<feature type="transmembrane region" description="Helical" evidence="6">
    <location>
        <begin position="1205"/>
        <end position="1224"/>
    </location>
</feature>
<feature type="compositionally biased region" description="Polar residues" evidence="5">
    <location>
        <begin position="380"/>
        <end position="419"/>
    </location>
</feature>
<feature type="compositionally biased region" description="Polar residues" evidence="5">
    <location>
        <begin position="348"/>
        <end position="362"/>
    </location>
</feature>
<dbReference type="GO" id="GO:0016020">
    <property type="term" value="C:membrane"/>
    <property type="evidence" value="ECO:0007669"/>
    <property type="project" value="UniProtKB-SubCell"/>
</dbReference>
<evidence type="ECO:0000313" key="9">
    <source>
        <dbReference type="EMBL" id="KAG7419443.1"/>
    </source>
</evidence>
<evidence type="ECO:0000256" key="1">
    <source>
        <dbReference type="ARBA" id="ARBA00004141"/>
    </source>
</evidence>
<name>A0A8J5PGT9_FUSOX</name>
<feature type="transmembrane region" description="Helical" evidence="6">
    <location>
        <begin position="1301"/>
        <end position="1322"/>
    </location>
</feature>
<feature type="region of interest" description="Disordered" evidence="5">
    <location>
        <begin position="766"/>
        <end position="794"/>
    </location>
</feature>
<feature type="domain" description="Major facilitator superfamily (MFS) profile" evidence="8">
    <location>
        <begin position="1075"/>
        <end position="1537"/>
    </location>
</feature>
<reference evidence="9" key="1">
    <citation type="submission" date="2021-04" db="EMBL/GenBank/DDBJ databases">
        <title>First draft genome resource for Brassicaceae pathogens Fusarium oxysporum f. sp. raphani and Fusarium oxysporum f. sp. rapae.</title>
        <authorList>
            <person name="Asai S."/>
        </authorList>
    </citation>
    <scope>NUCLEOTIDE SEQUENCE</scope>
    <source>
        <strain evidence="9">Tf1208</strain>
    </source>
</reference>
<feature type="compositionally biased region" description="Polar residues" evidence="5">
    <location>
        <begin position="458"/>
        <end position="485"/>
    </location>
</feature>
<comment type="subcellular location">
    <subcellularLocation>
        <location evidence="1">Membrane</location>
        <topology evidence="1">Multi-pass membrane protein</topology>
    </subcellularLocation>
</comment>
<feature type="transmembrane region" description="Helical" evidence="6">
    <location>
        <begin position="1236"/>
        <end position="1257"/>
    </location>
</feature>
<protein>
    <submittedName>
        <fullName evidence="9">Putative MFS-type transporter</fullName>
    </submittedName>
</protein>
<dbReference type="PANTHER" id="PTHR42718">
    <property type="entry name" value="MAJOR FACILITATOR SUPERFAMILY MULTIDRUG TRANSPORTER MFSC"/>
    <property type="match status" value="1"/>
</dbReference>